<dbReference type="Proteomes" id="UP000075755">
    <property type="component" value="Plasmid pAA01"/>
</dbReference>
<dbReference type="EMBL" id="CP015006">
    <property type="protein sequence ID" value="AMS44791.1"/>
    <property type="molecule type" value="Genomic_DNA"/>
</dbReference>
<dbReference type="GO" id="GO:0010181">
    <property type="term" value="F:FMN binding"/>
    <property type="evidence" value="ECO:0007669"/>
    <property type="project" value="InterPro"/>
</dbReference>
<dbReference type="GO" id="GO:0042602">
    <property type="term" value="F:riboflavin reductase (NADPH) activity"/>
    <property type="evidence" value="ECO:0007669"/>
    <property type="project" value="TreeGrafter"/>
</dbReference>
<evidence type="ECO:0000256" key="1">
    <source>
        <dbReference type="ARBA" id="ARBA00023002"/>
    </source>
</evidence>
<name>A0AAC9ATS4_AMIAI</name>
<keyword evidence="3" id="KW-0614">Plasmid</keyword>
<dbReference type="EMBL" id="JACICB010000002">
    <property type="protein sequence ID" value="MBB3704415.1"/>
    <property type="molecule type" value="Genomic_DNA"/>
</dbReference>
<dbReference type="InterPro" id="IPR012349">
    <property type="entry name" value="Split_barrel_FMN-bd"/>
</dbReference>
<dbReference type="PANTHER" id="PTHR30466:SF1">
    <property type="entry name" value="FMN REDUCTASE (NADH) RUTF"/>
    <property type="match status" value="1"/>
</dbReference>
<evidence type="ECO:0000313" key="4">
    <source>
        <dbReference type="EMBL" id="MBB3704415.1"/>
    </source>
</evidence>
<evidence type="ECO:0000313" key="6">
    <source>
        <dbReference type="Proteomes" id="UP000577697"/>
    </source>
</evidence>
<reference evidence="3 5" key="1">
    <citation type="submission" date="2016-03" db="EMBL/GenBank/DDBJ databases">
        <title>Complete genome of Aminobacter aminovorans KCTC 2477.</title>
        <authorList>
            <person name="Kim K.M."/>
        </authorList>
    </citation>
    <scope>NUCLEOTIDE SEQUENCE [LARGE SCALE GENOMIC DNA]</scope>
    <source>
        <strain evidence="3 5">KCTC 2477</strain>
        <plasmid evidence="3 5">pAA01</plasmid>
    </source>
</reference>
<dbReference type="Pfam" id="PF01613">
    <property type="entry name" value="Flavin_Reduct"/>
    <property type="match status" value="1"/>
</dbReference>
<proteinExistence type="predicted"/>
<keyword evidence="1 4" id="KW-0560">Oxidoreductase</keyword>
<dbReference type="GO" id="GO:0006208">
    <property type="term" value="P:pyrimidine nucleobase catabolic process"/>
    <property type="evidence" value="ECO:0007669"/>
    <property type="project" value="TreeGrafter"/>
</dbReference>
<evidence type="ECO:0000313" key="5">
    <source>
        <dbReference type="Proteomes" id="UP000075755"/>
    </source>
</evidence>
<accession>A0AAC9ATS4</accession>
<dbReference type="RefSeq" id="WP_067968116.1">
    <property type="nucleotide sequence ID" value="NZ_CP015006.1"/>
</dbReference>
<feature type="domain" description="Flavin reductase like" evidence="2">
    <location>
        <begin position="14"/>
        <end position="160"/>
    </location>
</feature>
<organism evidence="3 5">
    <name type="scientific">Aminobacter aminovorans</name>
    <name type="common">Chelatobacter heintzii</name>
    <dbReference type="NCBI Taxonomy" id="83263"/>
    <lineage>
        <taxon>Bacteria</taxon>
        <taxon>Pseudomonadati</taxon>
        <taxon>Pseudomonadota</taxon>
        <taxon>Alphaproteobacteria</taxon>
        <taxon>Hyphomicrobiales</taxon>
        <taxon>Phyllobacteriaceae</taxon>
        <taxon>Aminobacter</taxon>
    </lineage>
</organism>
<dbReference type="EC" id="1.5.1.-" evidence="4"/>
<evidence type="ECO:0000313" key="3">
    <source>
        <dbReference type="EMBL" id="AMS44791.1"/>
    </source>
</evidence>
<keyword evidence="6" id="KW-1185">Reference proteome</keyword>
<dbReference type="SMART" id="SM00903">
    <property type="entry name" value="Flavin_Reduct"/>
    <property type="match status" value="1"/>
</dbReference>
<dbReference type="SUPFAM" id="SSF50475">
    <property type="entry name" value="FMN-binding split barrel"/>
    <property type="match status" value="1"/>
</dbReference>
<gene>
    <name evidence="3" type="ORF">AA2016_5886</name>
    <name evidence="4" type="ORF">FHS67_000718</name>
</gene>
<evidence type="ECO:0000259" key="2">
    <source>
        <dbReference type="SMART" id="SM00903"/>
    </source>
</evidence>
<dbReference type="KEGG" id="aak:AA2016_5886"/>
<dbReference type="InterPro" id="IPR002563">
    <property type="entry name" value="Flavin_Rdtase-like_dom"/>
</dbReference>
<dbReference type="InterPro" id="IPR050268">
    <property type="entry name" value="NADH-dep_flavin_reductase"/>
</dbReference>
<dbReference type="Gene3D" id="2.30.110.10">
    <property type="entry name" value="Electron Transport, Fmn-binding Protein, Chain A"/>
    <property type="match status" value="1"/>
</dbReference>
<reference evidence="4 6" key="2">
    <citation type="submission" date="2020-08" db="EMBL/GenBank/DDBJ databases">
        <title>Genomic Encyclopedia of Type Strains, Phase IV (KMG-IV): sequencing the most valuable type-strain genomes for metagenomic binning, comparative biology and taxonomic classification.</title>
        <authorList>
            <person name="Goeker M."/>
        </authorList>
    </citation>
    <scope>NUCLEOTIDE SEQUENCE [LARGE SCALE GENOMIC DNA]</scope>
    <source>
        <strain evidence="4 6">DSM 10368</strain>
    </source>
</reference>
<dbReference type="Proteomes" id="UP000577697">
    <property type="component" value="Unassembled WGS sequence"/>
</dbReference>
<geneLocation type="plasmid" evidence="3 5">
    <name>pAA01</name>
</geneLocation>
<protein>
    <submittedName>
        <fullName evidence="3">Flavin reductase</fullName>
        <ecNumber evidence="4">1.5.1.-</ecNumber>
    </submittedName>
</protein>
<dbReference type="PANTHER" id="PTHR30466">
    <property type="entry name" value="FLAVIN REDUCTASE"/>
    <property type="match status" value="1"/>
</dbReference>
<dbReference type="AlphaFoldDB" id="A0AAC9ATS4"/>
<sequence length="170" mass="18350">MPDVLTKVEFRNAMARVCAPVNIVSTDGEAGRGGFTATAMCSVSDEPPTILVCMNGRSAQCDMFLTNRRFCINVLTQEHAHLAGKFAGTTQDMDERYAAADWLVMGSGSPALTDAIVNLDCELETVHRVGTHNVMIGRVTEVRQRNDGNALLYVDRNYAHPSAPLGSFGG</sequence>